<gene>
    <name evidence="3" type="primary">ephM</name>
    <name evidence="3" type="ORF">GCM10023184_44080</name>
</gene>
<evidence type="ECO:0000259" key="2">
    <source>
        <dbReference type="Pfam" id="PF00561"/>
    </source>
</evidence>
<keyword evidence="4" id="KW-1185">Reference proteome</keyword>
<evidence type="ECO:0000313" key="3">
    <source>
        <dbReference type="EMBL" id="GAA4343650.1"/>
    </source>
</evidence>
<dbReference type="InterPro" id="IPR000073">
    <property type="entry name" value="AB_hydrolase_1"/>
</dbReference>
<name>A0ABP8HSD7_9BACT</name>
<feature type="domain" description="AB hydrolase-1" evidence="2">
    <location>
        <begin position="25"/>
        <end position="267"/>
    </location>
</feature>
<proteinExistence type="predicted"/>
<protein>
    <submittedName>
        <fullName evidence="3">Epoxide hydrolase EphM</fullName>
    </submittedName>
</protein>
<organism evidence="3 4">
    <name type="scientific">Flaviaesturariibacter amylovorans</name>
    <dbReference type="NCBI Taxonomy" id="1084520"/>
    <lineage>
        <taxon>Bacteria</taxon>
        <taxon>Pseudomonadati</taxon>
        <taxon>Bacteroidota</taxon>
        <taxon>Chitinophagia</taxon>
        <taxon>Chitinophagales</taxon>
        <taxon>Chitinophagaceae</taxon>
        <taxon>Flaviaestuariibacter</taxon>
    </lineage>
</organism>
<dbReference type="InterPro" id="IPR029058">
    <property type="entry name" value="AB_hydrolase_fold"/>
</dbReference>
<dbReference type="Pfam" id="PF00561">
    <property type="entry name" value="Abhydrolase_1"/>
    <property type="match status" value="1"/>
</dbReference>
<dbReference type="RefSeq" id="WP_345258158.1">
    <property type="nucleotide sequence ID" value="NZ_BAABGY010000018.1"/>
</dbReference>
<dbReference type="PRINTS" id="PR00412">
    <property type="entry name" value="EPOXHYDRLASE"/>
</dbReference>
<accession>A0ABP8HSD7</accession>
<evidence type="ECO:0000313" key="4">
    <source>
        <dbReference type="Proteomes" id="UP001501725"/>
    </source>
</evidence>
<dbReference type="SUPFAM" id="SSF53474">
    <property type="entry name" value="alpha/beta-Hydrolases"/>
    <property type="match status" value="1"/>
</dbReference>
<sequence>MDERTDEINGITLHSYTSGDPGGAPVVFLHGFPEWGGAWKAQLRYLAARGCYCVAPDQRGYGQSSKPRGIRSYTTPTLAADIAGLIGCLGTGPVTLVGHDWGGGVAWEVARRRPDLVRRLVILNMPHPDAIRQVLRENGAQRRKSWYIAFFQLPLLPEACCSAFGYRLLRRTLQRSVRRGTFSESDLNRYRDAWAQPGALRGMLHWYRALRYHRPAPFTVALPTLLLWGRRDAFLEPANAALSLARCTQGTLRYFDNATHWLHHEEPEAVSEAILGFIREC</sequence>
<dbReference type="Proteomes" id="UP001501725">
    <property type="component" value="Unassembled WGS sequence"/>
</dbReference>
<dbReference type="Gene3D" id="3.40.50.1820">
    <property type="entry name" value="alpha/beta hydrolase"/>
    <property type="match status" value="1"/>
</dbReference>
<reference evidence="4" key="1">
    <citation type="journal article" date="2019" name="Int. J. Syst. Evol. Microbiol.">
        <title>The Global Catalogue of Microorganisms (GCM) 10K type strain sequencing project: providing services to taxonomists for standard genome sequencing and annotation.</title>
        <authorList>
            <consortium name="The Broad Institute Genomics Platform"/>
            <consortium name="The Broad Institute Genome Sequencing Center for Infectious Disease"/>
            <person name="Wu L."/>
            <person name="Ma J."/>
        </authorList>
    </citation>
    <scope>NUCLEOTIDE SEQUENCE [LARGE SCALE GENOMIC DNA]</scope>
    <source>
        <strain evidence="4">JCM 17919</strain>
    </source>
</reference>
<dbReference type="EMBL" id="BAABGY010000018">
    <property type="protein sequence ID" value="GAA4343650.1"/>
    <property type="molecule type" value="Genomic_DNA"/>
</dbReference>
<keyword evidence="1 3" id="KW-0378">Hydrolase</keyword>
<dbReference type="GO" id="GO:0016787">
    <property type="term" value="F:hydrolase activity"/>
    <property type="evidence" value="ECO:0007669"/>
    <property type="project" value="UniProtKB-KW"/>
</dbReference>
<evidence type="ECO:0000256" key="1">
    <source>
        <dbReference type="ARBA" id="ARBA00022801"/>
    </source>
</evidence>
<comment type="caution">
    <text evidence="3">The sequence shown here is derived from an EMBL/GenBank/DDBJ whole genome shotgun (WGS) entry which is preliminary data.</text>
</comment>
<dbReference type="InterPro" id="IPR000639">
    <property type="entry name" value="Epox_hydrolase-like"/>
</dbReference>
<dbReference type="PRINTS" id="PR00111">
    <property type="entry name" value="ABHYDROLASE"/>
</dbReference>
<dbReference type="PANTHER" id="PTHR43329">
    <property type="entry name" value="EPOXIDE HYDROLASE"/>
    <property type="match status" value="1"/>
</dbReference>